<name>A0A120JTE3_9FIRM</name>
<dbReference type="Pfam" id="PF00466">
    <property type="entry name" value="Ribosomal_L10"/>
    <property type="match status" value="1"/>
</dbReference>
<keyword evidence="2 5" id="KW-0689">Ribosomal protein</keyword>
<organism evidence="6 7">
    <name type="scientific">Erysipelothrix larvae</name>
    <dbReference type="NCBI Taxonomy" id="1514105"/>
    <lineage>
        <taxon>Bacteria</taxon>
        <taxon>Bacillati</taxon>
        <taxon>Bacillota</taxon>
        <taxon>Erysipelotrichia</taxon>
        <taxon>Erysipelotrichales</taxon>
        <taxon>Erysipelotrichaceae</taxon>
        <taxon>Erysipelothrix</taxon>
    </lineage>
</organism>
<keyword evidence="5" id="KW-0699">rRNA-binding</keyword>
<comment type="function">
    <text evidence="5">Forms part of the ribosomal stalk, playing a central role in the interaction of the ribosome with GTP-bound translation factors.</text>
</comment>
<dbReference type="GO" id="GO:0070180">
    <property type="term" value="F:large ribosomal subunit rRNA binding"/>
    <property type="evidence" value="ECO:0007669"/>
    <property type="project" value="UniProtKB-UniRule"/>
</dbReference>
<dbReference type="PROSITE" id="PS01109">
    <property type="entry name" value="RIBOSOMAL_L10"/>
    <property type="match status" value="1"/>
</dbReference>
<dbReference type="InterPro" id="IPR001790">
    <property type="entry name" value="Ribosomal_uL10"/>
</dbReference>
<dbReference type="SUPFAM" id="SSF160369">
    <property type="entry name" value="Ribosomal protein L10-like"/>
    <property type="match status" value="1"/>
</dbReference>
<dbReference type="Proteomes" id="UP000063781">
    <property type="component" value="Chromosome"/>
</dbReference>
<proteinExistence type="inferred from homology"/>
<protein>
    <recommendedName>
        <fullName evidence="4 5">Large ribosomal subunit protein uL10</fullName>
    </recommendedName>
</protein>
<keyword evidence="3 5" id="KW-0687">Ribonucleoprotein</keyword>
<evidence type="ECO:0000256" key="2">
    <source>
        <dbReference type="ARBA" id="ARBA00022980"/>
    </source>
</evidence>
<dbReference type="InterPro" id="IPR043141">
    <property type="entry name" value="Ribosomal_uL10-like_sf"/>
</dbReference>
<dbReference type="CDD" id="cd05797">
    <property type="entry name" value="Ribosomal_L10"/>
    <property type="match status" value="1"/>
</dbReference>
<gene>
    <name evidence="5" type="primary">rplJ</name>
    <name evidence="6" type="ORF">AOC36_00965</name>
</gene>
<dbReference type="KEGG" id="erl:AOC36_00965"/>
<dbReference type="GO" id="GO:0003735">
    <property type="term" value="F:structural constituent of ribosome"/>
    <property type="evidence" value="ECO:0007669"/>
    <property type="project" value="InterPro"/>
</dbReference>
<evidence type="ECO:0000313" key="7">
    <source>
        <dbReference type="Proteomes" id="UP000063781"/>
    </source>
</evidence>
<dbReference type="Gene3D" id="3.30.70.1730">
    <property type="match status" value="1"/>
</dbReference>
<comment type="subunit">
    <text evidence="5">Part of the ribosomal stalk of the 50S ribosomal subunit. The N-terminus interacts with L11 and the large rRNA to form the base of the stalk. The C-terminus forms an elongated spine to which L12 dimers bind in a sequential fashion forming a multimeric L10(L12)X complex.</text>
</comment>
<sequence length="171" mass="19040">MEVNHLRTEILESKKELVSEIRGKVENAASTVVVEYRGLSVQEITNLRNLLRKEDIEFKVYKNSMFQRAVEDTSFDSLKESLTGPNAVAFSNDAVAPSRVLAQFAKKHKKLVLKAGVVDGKVVNADELKELSTLPNHDGMISMLLGMFQSPIRSFAYAVSQVAQQREEAGE</sequence>
<evidence type="ECO:0000256" key="5">
    <source>
        <dbReference type="HAMAP-Rule" id="MF_00362"/>
    </source>
</evidence>
<keyword evidence="7" id="KW-1185">Reference proteome</keyword>
<dbReference type="GO" id="GO:0006412">
    <property type="term" value="P:translation"/>
    <property type="evidence" value="ECO:0007669"/>
    <property type="project" value="UniProtKB-UniRule"/>
</dbReference>
<dbReference type="NCBIfam" id="NF000955">
    <property type="entry name" value="PRK00099.1-1"/>
    <property type="match status" value="1"/>
</dbReference>
<evidence type="ECO:0000256" key="3">
    <source>
        <dbReference type="ARBA" id="ARBA00023274"/>
    </source>
</evidence>
<dbReference type="EMBL" id="CP013213">
    <property type="protein sequence ID" value="AMC92613.1"/>
    <property type="molecule type" value="Genomic_DNA"/>
</dbReference>
<keyword evidence="5" id="KW-0694">RNA-binding</keyword>
<dbReference type="InterPro" id="IPR047865">
    <property type="entry name" value="Ribosomal_uL10_bac_type"/>
</dbReference>
<dbReference type="AlphaFoldDB" id="A0A120JTE3"/>
<evidence type="ECO:0000256" key="1">
    <source>
        <dbReference type="ARBA" id="ARBA00008889"/>
    </source>
</evidence>
<dbReference type="InterPro" id="IPR002363">
    <property type="entry name" value="Ribosomal_uL10_CS_bac"/>
</dbReference>
<accession>A0A120JTE3</accession>
<dbReference type="PANTHER" id="PTHR11560">
    <property type="entry name" value="39S RIBOSOMAL PROTEIN L10, MITOCHONDRIAL"/>
    <property type="match status" value="1"/>
</dbReference>
<dbReference type="InterPro" id="IPR022973">
    <property type="entry name" value="Ribosomal_uL10_bac"/>
</dbReference>
<evidence type="ECO:0000256" key="4">
    <source>
        <dbReference type="ARBA" id="ARBA00035202"/>
    </source>
</evidence>
<dbReference type="HAMAP" id="MF_00362">
    <property type="entry name" value="Ribosomal_uL10"/>
    <property type="match status" value="1"/>
</dbReference>
<evidence type="ECO:0000313" key="6">
    <source>
        <dbReference type="EMBL" id="AMC92613.1"/>
    </source>
</evidence>
<dbReference type="GO" id="GO:0015934">
    <property type="term" value="C:large ribosomal subunit"/>
    <property type="evidence" value="ECO:0007669"/>
    <property type="project" value="InterPro"/>
</dbReference>
<dbReference type="STRING" id="1514105.AOC36_00965"/>
<comment type="similarity">
    <text evidence="1 5">Belongs to the universal ribosomal protein uL10 family.</text>
</comment>
<reference evidence="6 7" key="1">
    <citation type="submission" date="2015-10" db="EMBL/GenBank/DDBJ databases">
        <title>Erysipelothrix larvae sp. LV19 isolated from the larval gut of the rhinoceros beetle, Trypoxylus dichotomus.</title>
        <authorList>
            <person name="Lim S."/>
            <person name="Kim B.-C."/>
        </authorList>
    </citation>
    <scope>NUCLEOTIDE SEQUENCE [LARGE SCALE GENOMIC DNA]</scope>
    <source>
        <strain evidence="6 7">LV19</strain>
    </source>
</reference>